<evidence type="ECO:0000313" key="4">
    <source>
        <dbReference type="Proteomes" id="UP000683310"/>
    </source>
</evidence>
<comment type="catalytic activity">
    <reaction evidence="2">
        <text>oxidized coenzyme F420-(gamma-L-Glu)(n) + a quinol + H(+) = reduced coenzyme F420-(gamma-L-Glu)(n) + a quinone</text>
        <dbReference type="Rhea" id="RHEA:39663"/>
        <dbReference type="Rhea" id="RHEA-COMP:12939"/>
        <dbReference type="Rhea" id="RHEA-COMP:14378"/>
        <dbReference type="ChEBI" id="CHEBI:15378"/>
        <dbReference type="ChEBI" id="CHEBI:24646"/>
        <dbReference type="ChEBI" id="CHEBI:132124"/>
        <dbReference type="ChEBI" id="CHEBI:133980"/>
        <dbReference type="ChEBI" id="CHEBI:139511"/>
    </reaction>
</comment>
<keyword evidence="4" id="KW-1185">Reference proteome</keyword>
<protein>
    <submittedName>
        <fullName evidence="3">Nitroreductase family deazaflavin-dependent oxidoreductase</fullName>
    </submittedName>
</protein>
<evidence type="ECO:0000313" key="3">
    <source>
        <dbReference type="EMBL" id="QVI25282.1"/>
    </source>
</evidence>
<proteinExistence type="inferred from homology"/>
<evidence type="ECO:0000256" key="1">
    <source>
        <dbReference type="ARBA" id="ARBA00008710"/>
    </source>
</evidence>
<dbReference type="EMBL" id="CP074371">
    <property type="protein sequence ID" value="QVI25282.1"/>
    <property type="molecule type" value="Genomic_DNA"/>
</dbReference>
<dbReference type="PANTHER" id="PTHR39428">
    <property type="entry name" value="F420H(2)-DEPENDENT QUINONE REDUCTASE RV1261C"/>
    <property type="match status" value="1"/>
</dbReference>
<dbReference type="Proteomes" id="UP000683310">
    <property type="component" value="Chromosome"/>
</dbReference>
<dbReference type="Gene3D" id="2.30.110.10">
    <property type="entry name" value="Electron Transport, Fmn-binding Protein, Chain A"/>
    <property type="match status" value="1"/>
</dbReference>
<organism evidence="3 4">
    <name type="scientific">Nocardia tengchongensis</name>
    <dbReference type="NCBI Taxonomy" id="2055889"/>
    <lineage>
        <taxon>Bacteria</taxon>
        <taxon>Bacillati</taxon>
        <taxon>Actinomycetota</taxon>
        <taxon>Actinomycetes</taxon>
        <taxon>Mycobacteriales</taxon>
        <taxon>Nocardiaceae</taxon>
        <taxon>Nocardia</taxon>
    </lineage>
</organism>
<sequence>MHGSGTILASDRLVRRATRGRHGVLDIAGLPSLELTVVGRKTGLPRTTSLLYVPNDDSILLIGSNWGSTQHPSWSANLRSAATAVVHVGGRRFPVTVTQITGVERKRSWDTAVEFWPGYEMEHDLSGGRTFRVFELHPVHPTPPHMAAIRGTTPPPTRSPYTRPALAAAAVTVAALWWRSRRE</sequence>
<gene>
    <name evidence="3" type="ORF">KHQ06_32530</name>
</gene>
<dbReference type="PANTHER" id="PTHR39428:SF1">
    <property type="entry name" value="F420H(2)-DEPENDENT QUINONE REDUCTASE RV1261C"/>
    <property type="match status" value="1"/>
</dbReference>
<accession>A0ABX8CZG5</accession>
<dbReference type="Pfam" id="PF04075">
    <property type="entry name" value="F420H2_quin_red"/>
    <property type="match status" value="1"/>
</dbReference>
<name>A0ABX8CZG5_9NOCA</name>
<evidence type="ECO:0000256" key="2">
    <source>
        <dbReference type="ARBA" id="ARBA00049106"/>
    </source>
</evidence>
<reference evidence="3 4" key="1">
    <citation type="submission" date="2021-04" db="EMBL/GenBank/DDBJ databases">
        <title>Nocardia tengchongensis.</title>
        <authorList>
            <person name="Zhuang k."/>
            <person name="Ran Y."/>
            <person name="Li W."/>
        </authorList>
    </citation>
    <scope>NUCLEOTIDE SEQUENCE [LARGE SCALE GENOMIC DNA]</scope>
    <source>
        <strain evidence="3 4">CFH S0057</strain>
    </source>
</reference>
<comment type="similarity">
    <text evidence="1">Belongs to the F420H(2)-dependent quinone reductase family.</text>
</comment>
<dbReference type="InterPro" id="IPR004378">
    <property type="entry name" value="F420H2_quin_Rdtase"/>
</dbReference>
<dbReference type="NCBIfam" id="TIGR00026">
    <property type="entry name" value="hi_GC_TIGR00026"/>
    <property type="match status" value="1"/>
</dbReference>
<dbReference type="InterPro" id="IPR012349">
    <property type="entry name" value="Split_barrel_FMN-bd"/>
</dbReference>